<dbReference type="GO" id="GO:0003676">
    <property type="term" value="F:nucleic acid binding"/>
    <property type="evidence" value="ECO:0007669"/>
    <property type="project" value="InterPro"/>
</dbReference>
<proteinExistence type="predicted"/>
<dbReference type="InterPro" id="IPR002052">
    <property type="entry name" value="DNA_methylase_N6_adenine_CS"/>
</dbReference>
<dbReference type="InterPro" id="IPR009537">
    <property type="entry name" value="DUF1156"/>
</dbReference>
<evidence type="ECO:0000313" key="2">
    <source>
        <dbReference type="EMBL" id="HHM67396.1"/>
    </source>
</evidence>
<dbReference type="EMBL" id="DRXE01000055">
    <property type="protein sequence ID" value="HHM67396.1"/>
    <property type="molecule type" value="Genomic_DNA"/>
</dbReference>
<comment type="caution">
    <text evidence="2">The sequence shown here is derived from an EMBL/GenBank/DDBJ whole genome shotgun (WGS) entry which is preliminary data.</text>
</comment>
<sequence length="915" mass="102587">MAKPDAPRLIEVDFPLREVSEHSVREKNIRHGHISTLHIWWARRPLAASRATALAALLPDDPRHREELLGLVKSLAPWKAVQGENPALEKARRLILEAHGGRPPRVLDPFAGGGAIPLEALRLGCETYAVDYNPVAVLLNKAVLEYPQKFGRLGSVSFIPLPPGWGKEEGQQAILSTSQEEKSPLVEAVRAWGEWVLEEARRELERFYPKDEDGSIPVGYIWARTLPCQNPACGAEIPLMRQTWLAKKANRRVALKMIPNPEAKRVDFAIVEGGAIDFDPEEGTVSRANVRCPLCGGTINDSTTRRLFREGKAGERMVAVVLHKPGTTGKRYRLATEWDLEAFRAAREALETKRQELWAEWGMDPVPDEPLPPKETLGFRVQRYGLTRWGDLFNPRQKLALITFAEKVRQAYGRMLEEGGEPEFAKAVGTYLALVVDKMTDFATAICRWGNDDEGITATFSRQALPMVWDYAESHPVGIITGSWPWGMRLVTNTLELLCKSASSYGSVFHASATSLPFPSAHFDAVLTDPPYYDSVPYADLSDFFYVWLKRTIGDLYPELFATPLTPKSEELVADASKAGGMEAAKKRFEEGLTQAFREIHRVLKDDGIAVIVFAHKTTEAWEAIIQALLNAGLYMTASWPIHTEMQSRLRAQDSAALASSIYMVCRRRTTDEVGLYPEVQREIEERVRERLAQFWDEGIRGADFFMSAIGPAVEAFGKYARVEKLSGEEVTVGELLEYVRKVVGEFALKRILEEGELGGVDLPARFYVLWRFAYNHARVKFDEARKLAQSVGIELSEYWDGRGFVQRQGGLVWVLGPKERGRGFLERERHENMVDVLHKAVLLWEKGDRRGLEKLLSGSPFPQGALRKVAQAVVDVLPDGDKEKQLLQGLLYGWRDTTSGRSPGQGGLFESEQG</sequence>
<gene>
    <name evidence="2" type="ORF">ENM28_01505</name>
</gene>
<dbReference type="GO" id="GO:0008168">
    <property type="term" value="F:methyltransferase activity"/>
    <property type="evidence" value="ECO:0007669"/>
    <property type="project" value="InterPro"/>
</dbReference>
<dbReference type="PROSITE" id="PS00092">
    <property type="entry name" value="N6_MTASE"/>
    <property type="match status" value="1"/>
</dbReference>
<name>A0A7C5RDV7_9DEIN</name>
<evidence type="ECO:0000259" key="1">
    <source>
        <dbReference type="Pfam" id="PF06634"/>
    </source>
</evidence>
<protein>
    <submittedName>
        <fullName evidence="2">DUF1156 domain-containing protein</fullName>
    </submittedName>
</protein>
<dbReference type="Pfam" id="PF06634">
    <property type="entry name" value="DUF1156"/>
    <property type="match status" value="1"/>
</dbReference>
<feature type="domain" description="DUF1156" evidence="1">
    <location>
        <begin position="14"/>
        <end position="62"/>
    </location>
</feature>
<dbReference type="AlphaFoldDB" id="A0A7C5RDV7"/>
<reference evidence="2" key="1">
    <citation type="journal article" date="2020" name="mSystems">
        <title>Genome- and Community-Level Interaction Insights into Carbon Utilization and Element Cycling Functions of Hydrothermarchaeota in Hydrothermal Sediment.</title>
        <authorList>
            <person name="Zhou Z."/>
            <person name="Liu Y."/>
            <person name="Xu W."/>
            <person name="Pan J."/>
            <person name="Luo Z.H."/>
            <person name="Li M."/>
        </authorList>
    </citation>
    <scope>NUCLEOTIDE SEQUENCE [LARGE SCALE GENOMIC DNA]</scope>
    <source>
        <strain evidence="2">SpSt-1071</strain>
    </source>
</reference>
<accession>A0A7C5RDV7</accession>
<dbReference type="GO" id="GO:0032259">
    <property type="term" value="P:methylation"/>
    <property type="evidence" value="ECO:0007669"/>
    <property type="project" value="InterPro"/>
</dbReference>
<dbReference type="SUPFAM" id="SSF53335">
    <property type="entry name" value="S-adenosyl-L-methionine-dependent methyltransferases"/>
    <property type="match status" value="1"/>
</dbReference>
<organism evidence="2">
    <name type="scientific">Thermus caliditerrae</name>
    <dbReference type="NCBI Taxonomy" id="1330700"/>
    <lineage>
        <taxon>Bacteria</taxon>
        <taxon>Thermotogati</taxon>
        <taxon>Deinococcota</taxon>
        <taxon>Deinococci</taxon>
        <taxon>Thermales</taxon>
        <taxon>Thermaceae</taxon>
        <taxon>Thermus</taxon>
    </lineage>
</organism>
<dbReference type="Gene3D" id="3.40.50.150">
    <property type="entry name" value="Vaccinia Virus protein VP39"/>
    <property type="match status" value="2"/>
</dbReference>
<dbReference type="InterPro" id="IPR029063">
    <property type="entry name" value="SAM-dependent_MTases_sf"/>
</dbReference>